<dbReference type="InterPro" id="IPR018211">
    <property type="entry name" value="ADH_Fe_CS"/>
</dbReference>
<dbReference type="Gene3D" id="3.40.50.1970">
    <property type="match status" value="1"/>
</dbReference>
<dbReference type="Proteomes" id="UP000450917">
    <property type="component" value="Unassembled WGS sequence"/>
</dbReference>
<proteinExistence type="inferred from homology"/>
<comment type="similarity">
    <text evidence="1">Belongs to the iron-containing alcohol dehydrogenase family.</text>
</comment>
<dbReference type="SUPFAM" id="SSF56796">
    <property type="entry name" value="Dehydroquinate synthase-like"/>
    <property type="match status" value="1"/>
</dbReference>
<dbReference type="InterPro" id="IPR001670">
    <property type="entry name" value="ADH_Fe/GldA"/>
</dbReference>
<organism evidence="6 7">
    <name type="scientific">Paenibacillus validus</name>
    <dbReference type="NCBI Taxonomy" id="44253"/>
    <lineage>
        <taxon>Bacteria</taxon>
        <taxon>Bacillati</taxon>
        <taxon>Bacillota</taxon>
        <taxon>Bacilli</taxon>
        <taxon>Bacillales</taxon>
        <taxon>Paenibacillaceae</taxon>
        <taxon>Paenibacillus</taxon>
    </lineage>
</organism>
<evidence type="ECO:0000259" key="5">
    <source>
        <dbReference type="Pfam" id="PF25137"/>
    </source>
</evidence>
<feature type="domain" description="Fe-containing alcohol dehydrogenase-like C-terminal" evidence="5">
    <location>
        <begin position="189"/>
        <end position="387"/>
    </location>
</feature>
<dbReference type="GO" id="GO:0004022">
    <property type="term" value="F:alcohol dehydrogenase (NAD+) activity"/>
    <property type="evidence" value="ECO:0007669"/>
    <property type="project" value="TreeGrafter"/>
</dbReference>
<evidence type="ECO:0000259" key="4">
    <source>
        <dbReference type="Pfam" id="PF00465"/>
    </source>
</evidence>
<dbReference type="CDD" id="cd08194">
    <property type="entry name" value="Fe-ADH-like"/>
    <property type="match status" value="1"/>
</dbReference>
<dbReference type="Pfam" id="PF00465">
    <property type="entry name" value="Fe-ADH"/>
    <property type="match status" value="1"/>
</dbReference>
<dbReference type="GO" id="GO:0046872">
    <property type="term" value="F:metal ion binding"/>
    <property type="evidence" value="ECO:0007669"/>
    <property type="project" value="InterPro"/>
</dbReference>
<keyword evidence="2" id="KW-0560">Oxidoreductase</keyword>
<evidence type="ECO:0000256" key="2">
    <source>
        <dbReference type="ARBA" id="ARBA00023002"/>
    </source>
</evidence>
<dbReference type="Gene3D" id="1.20.1090.10">
    <property type="entry name" value="Dehydroquinate synthase-like - alpha domain"/>
    <property type="match status" value="1"/>
</dbReference>
<dbReference type="RefSeq" id="WP_127609294.1">
    <property type="nucleotide sequence ID" value="NZ_JARTHJ010000017.1"/>
</dbReference>
<evidence type="ECO:0000256" key="1">
    <source>
        <dbReference type="ARBA" id="ARBA00007358"/>
    </source>
</evidence>
<feature type="domain" description="Alcohol dehydrogenase iron-type/glycerol dehydrogenase GldA" evidence="4">
    <location>
        <begin position="10"/>
        <end position="178"/>
    </location>
</feature>
<gene>
    <name evidence="6" type="ORF">GNP93_08020</name>
</gene>
<evidence type="ECO:0000313" key="6">
    <source>
        <dbReference type="EMBL" id="MUG70625.1"/>
    </source>
</evidence>
<dbReference type="PANTHER" id="PTHR11496:SF102">
    <property type="entry name" value="ALCOHOL DEHYDROGENASE 4"/>
    <property type="match status" value="1"/>
</dbReference>
<dbReference type="FunFam" id="3.40.50.1970:FF:000003">
    <property type="entry name" value="Alcohol dehydrogenase, iron-containing"/>
    <property type="match status" value="1"/>
</dbReference>
<name>A0A7X2ZAA1_9BACL</name>
<keyword evidence="7" id="KW-1185">Reference proteome</keyword>
<dbReference type="FunFam" id="1.20.1090.10:FF:000001">
    <property type="entry name" value="Aldehyde-alcohol dehydrogenase"/>
    <property type="match status" value="1"/>
</dbReference>
<sequence>MTSIHQLLMPGKVLYGRGAFTQVGEQASLLGVKAFIISDPIMAKIGNVDLCIEHLNRYSFPYATYLNVDAEPTDVHVQEALEICRQEQCDVIIALGGGSCIDTAKAVAVFMTNEGHLSKYVGGKNRFRTKPIPLIAVPTTGGTGSEVTKVTVIIDTANDVKMMISDPALLPAIAIVDPLLSVSCPPAVTAATGIDALCHAVEAYLSRRSQPVTDLYALSAIELIMNHLHQAFIQGDDVEAREKLALGAMLAGAAFSNASVTLIHGMSRPVGALFHVPHGLSNAMLLPAVLDYTKSSAEERLAHIAQTMRLDTTGTAIPERADMTIDAIKKLCRSLRIPNINQWGIERDKWANAVHKMAFDALDSGSPANNLKIPTHEEIVQLYNTAYDYKFC</sequence>
<keyword evidence="3" id="KW-0520">NAD</keyword>
<reference evidence="6 7" key="1">
    <citation type="submission" date="2019-11" db="EMBL/GenBank/DDBJ databases">
        <title>Draft genome sequences of five Paenibacillus species of dairy origin.</title>
        <authorList>
            <person name="Olajide A.M."/>
            <person name="Chen S."/>
            <person name="Lapointe G."/>
        </authorList>
    </citation>
    <scope>NUCLEOTIDE SEQUENCE [LARGE SCALE GENOMIC DNA]</scope>
    <source>
        <strain evidence="6 7">2CS3</strain>
    </source>
</reference>
<dbReference type="Pfam" id="PF25137">
    <property type="entry name" value="ADH_Fe_C"/>
    <property type="match status" value="1"/>
</dbReference>
<accession>A0A7X2ZAA1</accession>
<evidence type="ECO:0000313" key="7">
    <source>
        <dbReference type="Proteomes" id="UP000450917"/>
    </source>
</evidence>
<dbReference type="AlphaFoldDB" id="A0A7X2ZAA1"/>
<dbReference type="PANTHER" id="PTHR11496">
    <property type="entry name" value="ALCOHOL DEHYDROGENASE"/>
    <property type="match status" value="1"/>
</dbReference>
<evidence type="ECO:0000256" key="3">
    <source>
        <dbReference type="ARBA" id="ARBA00023027"/>
    </source>
</evidence>
<comment type="caution">
    <text evidence="6">The sequence shown here is derived from an EMBL/GenBank/DDBJ whole genome shotgun (WGS) entry which is preliminary data.</text>
</comment>
<dbReference type="InterPro" id="IPR039697">
    <property type="entry name" value="Alcohol_dehydrogenase_Fe"/>
</dbReference>
<dbReference type="EMBL" id="WNZX01000005">
    <property type="protein sequence ID" value="MUG70625.1"/>
    <property type="molecule type" value="Genomic_DNA"/>
</dbReference>
<protein>
    <submittedName>
        <fullName evidence="6">Iron-containing alcohol dehydrogenase</fullName>
    </submittedName>
</protein>
<dbReference type="PROSITE" id="PS00913">
    <property type="entry name" value="ADH_IRON_1"/>
    <property type="match status" value="1"/>
</dbReference>
<dbReference type="InterPro" id="IPR056798">
    <property type="entry name" value="ADH_Fe_C"/>
</dbReference>